<evidence type="ECO:0000313" key="1">
    <source>
        <dbReference type="EMBL" id="GJS93808.1"/>
    </source>
</evidence>
<accession>A0ABQ4ZU90</accession>
<proteinExistence type="predicted"/>
<evidence type="ECO:0000313" key="2">
    <source>
        <dbReference type="Proteomes" id="UP001151760"/>
    </source>
</evidence>
<reference evidence="1" key="1">
    <citation type="journal article" date="2022" name="Int. J. Mol. Sci.">
        <title>Draft Genome of Tanacetum Coccineum: Genomic Comparison of Closely Related Tanacetum-Family Plants.</title>
        <authorList>
            <person name="Yamashiro T."/>
            <person name="Shiraishi A."/>
            <person name="Nakayama K."/>
            <person name="Satake H."/>
        </authorList>
    </citation>
    <scope>NUCLEOTIDE SEQUENCE</scope>
</reference>
<comment type="caution">
    <text evidence="1">The sequence shown here is derived from an EMBL/GenBank/DDBJ whole genome shotgun (WGS) entry which is preliminary data.</text>
</comment>
<dbReference type="Proteomes" id="UP001151760">
    <property type="component" value="Unassembled WGS sequence"/>
</dbReference>
<dbReference type="EMBL" id="BQNB010011684">
    <property type="protein sequence ID" value="GJS93808.1"/>
    <property type="molecule type" value="Genomic_DNA"/>
</dbReference>
<organism evidence="1 2">
    <name type="scientific">Tanacetum coccineum</name>
    <dbReference type="NCBI Taxonomy" id="301880"/>
    <lineage>
        <taxon>Eukaryota</taxon>
        <taxon>Viridiplantae</taxon>
        <taxon>Streptophyta</taxon>
        <taxon>Embryophyta</taxon>
        <taxon>Tracheophyta</taxon>
        <taxon>Spermatophyta</taxon>
        <taxon>Magnoliopsida</taxon>
        <taxon>eudicotyledons</taxon>
        <taxon>Gunneridae</taxon>
        <taxon>Pentapetalae</taxon>
        <taxon>asterids</taxon>
        <taxon>campanulids</taxon>
        <taxon>Asterales</taxon>
        <taxon>Asteraceae</taxon>
        <taxon>Asteroideae</taxon>
        <taxon>Anthemideae</taxon>
        <taxon>Anthemidinae</taxon>
        <taxon>Tanacetum</taxon>
    </lineage>
</organism>
<protein>
    <submittedName>
        <fullName evidence="1">Uncharacterized protein</fullName>
    </submittedName>
</protein>
<name>A0ABQ4ZU90_9ASTR</name>
<sequence>MESSKDQNKGDGFIGSFDVDGIHSRMNRLKEVDAGRNSNPDVNLRKPIRGLQNPNALFEGSSAFAEGDLIGVSSHTGRISKETMNVVSTDGDLVSSSLRVPCVPGTANVVALLGVPLNTLGDIDNLTKAIDLENPNATSGYSSYLGKSDVGIGIERGTYEVWSKLTREQRKVILKTAHDRWNNLVELQKKATMVDKQSGEVSLDDPIVKIVNVNEQPSSYVSAVGGSKLDPIKPKANFCSLSSDNLCEGANVSIPRKIVETVSS</sequence>
<keyword evidence="2" id="KW-1185">Reference proteome</keyword>
<gene>
    <name evidence="1" type="ORF">Tco_0800776</name>
</gene>
<reference evidence="1" key="2">
    <citation type="submission" date="2022-01" db="EMBL/GenBank/DDBJ databases">
        <authorList>
            <person name="Yamashiro T."/>
            <person name="Shiraishi A."/>
            <person name="Satake H."/>
            <person name="Nakayama K."/>
        </authorList>
    </citation>
    <scope>NUCLEOTIDE SEQUENCE</scope>
</reference>